<evidence type="ECO:0000313" key="11">
    <source>
        <dbReference type="EMBL" id="WPK27340.1"/>
    </source>
</evidence>
<dbReference type="Pfam" id="PF08033">
    <property type="entry name" value="Sec23_BS"/>
    <property type="match status" value="1"/>
</dbReference>
<reference evidence="11 12" key="1">
    <citation type="submission" date="2023-10" db="EMBL/GenBank/DDBJ databases">
        <title>Draft Genome Sequence of Candida saopaulonensis from a very Premature Infant with Sepsis.</title>
        <authorList>
            <person name="Ning Y."/>
            <person name="Dai R."/>
            <person name="Xiao M."/>
            <person name="Xu Y."/>
            <person name="Yan Q."/>
            <person name="Zhang L."/>
        </authorList>
    </citation>
    <scope>NUCLEOTIDE SEQUENCE [LARGE SCALE GENOMIC DNA]</scope>
    <source>
        <strain evidence="11 12">19XY460</strain>
    </source>
</reference>
<dbReference type="GO" id="GO:0000149">
    <property type="term" value="F:SNARE binding"/>
    <property type="evidence" value="ECO:0007669"/>
    <property type="project" value="TreeGrafter"/>
</dbReference>
<dbReference type="GO" id="GO:0090110">
    <property type="term" value="P:COPII-coated vesicle cargo loading"/>
    <property type="evidence" value="ECO:0007669"/>
    <property type="project" value="TreeGrafter"/>
</dbReference>
<dbReference type="SUPFAM" id="SSF82754">
    <property type="entry name" value="C-terminal, gelsolin-like domain of Sec23/24"/>
    <property type="match status" value="1"/>
</dbReference>
<dbReference type="Gene3D" id="3.40.50.410">
    <property type="entry name" value="von Willebrand factor, type A domain"/>
    <property type="match status" value="1"/>
</dbReference>
<evidence type="ECO:0000256" key="6">
    <source>
        <dbReference type="SAM" id="MobiDB-lite"/>
    </source>
</evidence>
<dbReference type="InterPro" id="IPR006896">
    <property type="entry name" value="Sec23/24_trunk_dom"/>
</dbReference>
<dbReference type="InterPro" id="IPR050550">
    <property type="entry name" value="SEC23_SEC24_subfamily"/>
</dbReference>
<dbReference type="SUPFAM" id="SSF82919">
    <property type="entry name" value="Zn-finger domain of Sec23/24"/>
    <property type="match status" value="1"/>
</dbReference>
<feature type="region of interest" description="Disordered" evidence="6">
    <location>
        <begin position="1"/>
        <end position="22"/>
    </location>
</feature>
<evidence type="ECO:0000256" key="4">
    <source>
        <dbReference type="ARBA" id="ARBA00022927"/>
    </source>
</evidence>
<dbReference type="EMBL" id="CP138899">
    <property type="protein sequence ID" value="WPK27340.1"/>
    <property type="molecule type" value="Genomic_DNA"/>
</dbReference>
<keyword evidence="12" id="KW-1185">Reference proteome</keyword>
<dbReference type="GO" id="GO:0000139">
    <property type="term" value="C:Golgi membrane"/>
    <property type="evidence" value="ECO:0007669"/>
    <property type="project" value="UniProtKB-SubCell"/>
</dbReference>
<dbReference type="InterPro" id="IPR006895">
    <property type="entry name" value="Znf_Sec23_Sec24"/>
</dbReference>
<dbReference type="Pfam" id="PF04815">
    <property type="entry name" value="Sec23_helical"/>
    <property type="match status" value="1"/>
</dbReference>
<keyword evidence="4" id="KW-0653">Protein transport</keyword>
<keyword evidence="3" id="KW-0813">Transport</keyword>
<feature type="domain" description="Zinc finger Sec23/Sec24-type" evidence="7">
    <location>
        <begin position="226"/>
        <end position="264"/>
    </location>
</feature>
<dbReference type="PANTHER" id="PTHR13803">
    <property type="entry name" value="SEC24-RELATED PROTEIN"/>
    <property type="match status" value="1"/>
</dbReference>
<dbReference type="InterPro" id="IPR036174">
    <property type="entry name" value="Znf_Sec23_Sec24_sf"/>
</dbReference>
<dbReference type="PANTHER" id="PTHR13803:SF4">
    <property type="entry name" value="SECRETORY 24CD, ISOFORM C"/>
    <property type="match status" value="1"/>
</dbReference>
<feature type="domain" description="Sec23/Sec24 trunk" evidence="8">
    <location>
        <begin position="309"/>
        <end position="552"/>
    </location>
</feature>
<dbReference type="Gene3D" id="2.30.30.380">
    <property type="entry name" value="Zn-finger domain of Sec23/24"/>
    <property type="match status" value="1"/>
</dbReference>
<sequence length="969" mass="107962">MNASPDGLAASMGNLNVNPRKKRPTRAFHDVNAMNTAPVGVPQNYPDQSQFQAAQPQMQGYQQVSANVVPGMAHNPMQGMGPGAVDYANIPPTTVNVTNPVQMAREQQPEISLAAARKQLQLEYCTPHLVDGVSTYKWFRSMENVLPPMAGTQFFALDQATAVPKFIRSTLYYAPESDNLRRASKLPVAVTVRPFAPLLASEEPVPVVDMSTLGATESLDPLDAGPPRCNRCRTFMNPSMEFRDDIRFTCNICRFPNNRVPQEYACGRDAHNFRLDRQLRPELHKGVYDIILPDYYHVGGKPSGNKGFHHVFLIDICHQSIRKLLPVLVADALRAAIFDYQNEGGVNPEEKGKFKFAIMLFDSKIHYFNLSSKLQSAQLVTSPDLTDPFVPFVDGLFADPEDCASQINDALNKIEALQDEKRTNDPETCLSVALRSAMMCLEQVGGGKITAVLSTLSKFGPGSSEIKSRRTVGTSLADQEKEYLSPHNKYYQLLGKDMVALNVALDLFVIDDAATDIANIGWLASITGGYVHKWVNFISMRDGRSFSSKMYNSVHKTVGYQGLFKLRCSTGLQVLQYYGFPASGDSGIVGYSNPGLPDPTIPVLNEDQTFTVLLEYDGVLKTNLDCHYQASILYTDAQGVRKLRVINLVTAVTERLADVFAFVDQEACVTAILRDTLSFMGKQLIVDLRKSINEKLVDVLAHYKALSEQQHTSNFGPPAQLVFPDSLKHFMLFLLAVTKTRALRDMALVSDDLRLCDVYEMMYMPLERLSYHLCPALVELHSLSPDDCMVLEDEANTDFFIQVPEYKALTASATAEGVYVLCNGTTVYVRIHPQTSIYLLKDLFGDHINDYKDIDGSLDCFPDLPTLISQQARNLVKFFHKNIIGSSLIDDMSIVIARDQIDPAFHLYKACLIEDTLPSTTVNTSPSYNEFMKSVHSAVNVQLKSDQKTKKDLETTRVPETLAQKWMQF</sequence>
<feature type="domain" description="Sec23/Sec24 beta-sandwich" evidence="10">
    <location>
        <begin position="559"/>
        <end position="652"/>
    </location>
</feature>
<evidence type="ECO:0000256" key="1">
    <source>
        <dbReference type="ARBA" id="ARBA00004394"/>
    </source>
</evidence>
<name>A0AAX4HFG8_9ASCO</name>
<dbReference type="Pfam" id="PF04810">
    <property type="entry name" value="zf-Sec23_Sec24"/>
    <property type="match status" value="1"/>
</dbReference>
<evidence type="ECO:0000259" key="10">
    <source>
        <dbReference type="Pfam" id="PF08033"/>
    </source>
</evidence>
<dbReference type="InterPro" id="IPR012990">
    <property type="entry name" value="Beta-sandwich_Sec23_24"/>
</dbReference>
<gene>
    <name evidence="11" type="ORF">PUMCH_004725</name>
</gene>
<evidence type="ECO:0000259" key="7">
    <source>
        <dbReference type="Pfam" id="PF04810"/>
    </source>
</evidence>
<evidence type="ECO:0000259" key="9">
    <source>
        <dbReference type="Pfam" id="PF04815"/>
    </source>
</evidence>
<dbReference type="InterPro" id="IPR006900">
    <property type="entry name" value="Sec23/24_helical_dom"/>
</dbReference>
<dbReference type="InterPro" id="IPR036175">
    <property type="entry name" value="Sec23/24_helical_dom_sf"/>
</dbReference>
<accession>A0AAX4HFG8</accession>
<comment type="subcellular location">
    <subcellularLocation>
        <location evidence="1">Golgi apparatus membrane</location>
    </subcellularLocation>
</comment>
<dbReference type="GO" id="GO:0006886">
    <property type="term" value="P:intracellular protein transport"/>
    <property type="evidence" value="ECO:0007669"/>
    <property type="project" value="InterPro"/>
</dbReference>
<dbReference type="Pfam" id="PF04811">
    <property type="entry name" value="Sec23_trunk"/>
    <property type="match status" value="1"/>
</dbReference>
<dbReference type="GO" id="GO:0070971">
    <property type="term" value="C:endoplasmic reticulum exit site"/>
    <property type="evidence" value="ECO:0007669"/>
    <property type="project" value="TreeGrafter"/>
</dbReference>
<evidence type="ECO:0000256" key="2">
    <source>
        <dbReference type="ARBA" id="ARBA00008334"/>
    </source>
</evidence>
<evidence type="ECO:0000313" key="12">
    <source>
        <dbReference type="Proteomes" id="UP001338582"/>
    </source>
</evidence>
<dbReference type="Gene3D" id="1.20.120.730">
    <property type="entry name" value="Sec23/Sec24 helical domain"/>
    <property type="match status" value="1"/>
</dbReference>
<dbReference type="InterPro" id="IPR029006">
    <property type="entry name" value="ADF-H/Gelsolin-like_dom_sf"/>
</dbReference>
<dbReference type="GO" id="GO:0030127">
    <property type="term" value="C:COPII vesicle coat"/>
    <property type="evidence" value="ECO:0007669"/>
    <property type="project" value="InterPro"/>
</dbReference>
<dbReference type="GO" id="GO:0008270">
    <property type="term" value="F:zinc ion binding"/>
    <property type="evidence" value="ECO:0007669"/>
    <property type="project" value="InterPro"/>
</dbReference>
<dbReference type="RefSeq" id="XP_062879718.1">
    <property type="nucleotide sequence ID" value="XM_063023648.1"/>
</dbReference>
<feature type="domain" description="Sec23/Sec24 helical" evidence="9">
    <location>
        <begin position="664"/>
        <end position="770"/>
    </location>
</feature>
<comment type="similarity">
    <text evidence="2">Belongs to the SEC23/SEC24 family. SEC24 subfamily.</text>
</comment>
<evidence type="ECO:0000256" key="3">
    <source>
        <dbReference type="ARBA" id="ARBA00022448"/>
    </source>
</evidence>
<evidence type="ECO:0000259" key="8">
    <source>
        <dbReference type="Pfam" id="PF04811"/>
    </source>
</evidence>
<dbReference type="SUPFAM" id="SSF53300">
    <property type="entry name" value="vWA-like"/>
    <property type="match status" value="1"/>
</dbReference>
<dbReference type="InterPro" id="IPR036465">
    <property type="entry name" value="vWFA_dom_sf"/>
</dbReference>
<dbReference type="Proteomes" id="UP001338582">
    <property type="component" value="Chromosome 6"/>
</dbReference>
<dbReference type="Gene3D" id="2.60.40.1670">
    <property type="entry name" value="beta-sandwich domain of Sec23/24"/>
    <property type="match status" value="1"/>
</dbReference>
<dbReference type="KEGG" id="asau:88175785"/>
<organism evidence="11 12">
    <name type="scientific">Australozyma saopauloensis</name>
    <dbReference type="NCBI Taxonomy" id="291208"/>
    <lineage>
        <taxon>Eukaryota</taxon>
        <taxon>Fungi</taxon>
        <taxon>Dikarya</taxon>
        <taxon>Ascomycota</taxon>
        <taxon>Saccharomycotina</taxon>
        <taxon>Pichiomycetes</taxon>
        <taxon>Metschnikowiaceae</taxon>
        <taxon>Australozyma</taxon>
    </lineage>
</organism>
<dbReference type="AlphaFoldDB" id="A0AAX4HFG8"/>
<evidence type="ECO:0000256" key="5">
    <source>
        <dbReference type="ARBA" id="ARBA00023034"/>
    </source>
</evidence>
<keyword evidence="5" id="KW-0333">Golgi apparatus</keyword>
<dbReference type="SUPFAM" id="SSF81811">
    <property type="entry name" value="Helical domain of Sec23/24"/>
    <property type="match status" value="1"/>
</dbReference>
<proteinExistence type="inferred from homology"/>
<dbReference type="SUPFAM" id="SSF81995">
    <property type="entry name" value="beta-sandwich domain of Sec23/24"/>
    <property type="match status" value="1"/>
</dbReference>
<dbReference type="Gene3D" id="3.40.20.10">
    <property type="entry name" value="Severin"/>
    <property type="match status" value="1"/>
</dbReference>
<dbReference type="GeneID" id="88175785"/>
<dbReference type="InterPro" id="IPR036180">
    <property type="entry name" value="Gelsolin-like_dom_sf"/>
</dbReference>
<protein>
    <submittedName>
        <fullName evidence="11">Uncharacterized protein</fullName>
    </submittedName>
</protein>